<dbReference type="InterPro" id="IPR016024">
    <property type="entry name" value="ARM-type_fold"/>
</dbReference>
<reference evidence="1" key="1">
    <citation type="submission" date="2017-08" db="EMBL/GenBank/DDBJ databases">
        <authorList>
            <person name="de Groot N.N."/>
        </authorList>
    </citation>
    <scope>NUCLEOTIDE SEQUENCE [LARGE SCALE GENOMIC DNA]</scope>
    <source>
        <strain evidence="1">PX439</strain>
    </source>
</reference>
<comment type="caution">
    <text evidence="1">The sequence shown here is derived from an EMBL/GenBank/DDBJ whole genome shotgun (WGS) entry which is preliminary data.</text>
</comment>
<dbReference type="SUPFAM" id="SSF48371">
    <property type="entry name" value="ARM repeat"/>
    <property type="match status" value="1"/>
</dbReference>
<evidence type="ECO:0000313" key="1">
    <source>
        <dbReference type="EMBL" id="OZF83721.1"/>
    </source>
</evidence>
<organism evidence="1 2">
    <name type="scientific">Caenorhabditis remanei</name>
    <name type="common">Caenorhabditis vulgaris</name>
    <dbReference type="NCBI Taxonomy" id="31234"/>
    <lineage>
        <taxon>Eukaryota</taxon>
        <taxon>Metazoa</taxon>
        <taxon>Ecdysozoa</taxon>
        <taxon>Nematoda</taxon>
        <taxon>Chromadorea</taxon>
        <taxon>Rhabditida</taxon>
        <taxon>Rhabditina</taxon>
        <taxon>Rhabditomorpha</taxon>
        <taxon>Rhabditoidea</taxon>
        <taxon>Rhabditidae</taxon>
        <taxon>Peloderinae</taxon>
        <taxon>Caenorhabditis</taxon>
    </lineage>
</organism>
<accession>A0A260ZDD9</accession>
<dbReference type="EMBL" id="NMWX01000174">
    <property type="protein sequence ID" value="OZF83721.1"/>
    <property type="molecule type" value="Genomic_DNA"/>
</dbReference>
<keyword evidence="2" id="KW-1185">Reference proteome</keyword>
<sequence>MTDIDERLGRANSHPRFLPVDQQAVNDPLSKLISDYELSQAYHDRELLDLIQKVERNNPERCSKAPKFVSRLLTHKSAPIRKSAFAACITILSFPQSPRRMMLDAYRMALCNSNYQVAQYALSLLPQFVDVCPEEANNLIKCGAAAYNKLPAPSTDIEMYLSRAYTKASQ</sequence>
<dbReference type="OMA" id="CPEEANN"/>
<proteinExistence type="predicted"/>
<dbReference type="eggNOG" id="ENOG502THDQ">
    <property type="taxonomic scope" value="Eukaryota"/>
</dbReference>
<dbReference type="CTD" id="9810444"/>
<dbReference type="HOGENOM" id="CLU_1556641_0_0_1"/>
<dbReference type="KEGG" id="crq:GCK72_002487"/>
<name>A0A260ZDD9_CAERE</name>
<feature type="non-terminal residue" evidence="1">
    <location>
        <position position="1"/>
    </location>
</feature>
<gene>
    <name evidence="1" type="ORF">FL82_15685</name>
</gene>
<dbReference type="Proteomes" id="UP000216624">
    <property type="component" value="Unassembled WGS sequence"/>
</dbReference>
<dbReference type="OrthoDB" id="5776349at2759"/>
<protein>
    <submittedName>
        <fullName evidence="1">Uncharacterized protein</fullName>
    </submittedName>
</protein>
<dbReference type="Pfam" id="PF22928">
    <property type="entry name" value="INTS1_R4"/>
    <property type="match status" value="1"/>
</dbReference>
<evidence type="ECO:0000313" key="2">
    <source>
        <dbReference type="Proteomes" id="UP000216624"/>
    </source>
</evidence>
<dbReference type="InterPro" id="IPR053965">
    <property type="entry name" value="INTS1_R4"/>
</dbReference>